<evidence type="ECO:0000313" key="1">
    <source>
        <dbReference type="EMBL" id="HBH1544399.1"/>
    </source>
</evidence>
<proteinExistence type="predicted"/>
<dbReference type="RefSeq" id="WP_009899357.1">
    <property type="nucleotide sequence ID" value="NZ_FUQT01000003.1"/>
</dbReference>
<sequence length="86" mass="9935">MNKVNEIIASIKKGEIELKNLNFKELGLTQDKVDEICMVAVKENGLNLKCVENKTPEICFEAIKQNKDADMYRRENKIPNNPWINI</sequence>
<organism evidence="1 2">
    <name type="scientific">Clostridioides difficile</name>
    <name type="common">Peptoclostridium difficile</name>
    <dbReference type="NCBI Taxonomy" id="1496"/>
    <lineage>
        <taxon>Bacteria</taxon>
        <taxon>Bacillati</taxon>
        <taxon>Bacillota</taxon>
        <taxon>Clostridia</taxon>
        <taxon>Peptostreptococcales</taxon>
        <taxon>Peptostreptococcaceae</taxon>
        <taxon>Clostridioides</taxon>
    </lineage>
</organism>
<dbReference type="EMBL" id="DAEPXK010000079">
    <property type="protein sequence ID" value="HBH1544399.1"/>
    <property type="molecule type" value="Genomic_DNA"/>
</dbReference>
<evidence type="ECO:0000313" key="2">
    <source>
        <dbReference type="Proteomes" id="UP000878956"/>
    </source>
</evidence>
<gene>
    <name evidence="1" type="ORF">KRM00_003948</name>
</gene>
<dbReference type="AlphaFoldDB" id="A0AAN6A7G1"/>
<name>A0AAN6A7G1_CLODI</name>
<comment type="caution">
    <text evidence="1">The sequence shown here is derived from an EMBL/GenBank/DDBJ whole genome shotgun (WGS) entry which is preliminary data.</text>
</comment>
<protein>
    <submittedName>
        <fullName evidence="1">Uncharacterized protein</fullName>
    </submittedName>
</protein>
<reference evidence="1" key="1">
    <citation type="journal article" date="2018" name="Genome Biol.">
        <title>SKESA: strategic k-mer extension for scrupulous assemblies.</title>
        <authorList>
            <person name="Souvorov A."/>
            <person name="Agarwala R."/>
            <person name="Lipman D.J."/>
        </authorList>
    </citation>
    <scope>NUCLEOTIDE SEQUENCE</scope>
    <source>
        <strain evidence="1">HN1000</strain>
    </source>
</reference>
<dbReference type="Proteomes" id="UP000878956">
    <property type="component" value="Unassembled WGS sequence"/>
</dbReference>
<reference evidence="1" key="2">
    <citation type="submission" date="2021-06" db="EMBL/GenBank/DDBJ databases">
        <authorList>
            <consortium name="NCBI Pathogen Detection Project"/>
        </authorList>
    </citation>
    <scope>NUCLEOTIDE SEQUENCE</scope>
    <source>
        <strain evidence="1">HN1000</strain>
    </source>
</reference>
<accession>A0AAN6A7G1</accession>